<dbReference type="EMBL" id="CAUYUJ010021841">
    <property type="protein sequence ID" value="CAK0907347.1"/>
    <property type="molecule type" value="Genomic_DNA"/>
</dbReference>
<organism evidence="2 3">
    <name type="scientific">Prorocentrum cordatum</name>
    <dbReference type="NCBI Taxonomy" id="2364126"/>
    <lineage>
        <taxon>Eukaryota</taxon>
        <taxon>Sar</taxon>
        <taxon>Alveolata</taxon>
        <taxon>Dinophyceae</taxon>
        <taxon>Prorocentrales</taxon>
        <taxon>Prorocentraceae</taxon>
        <taxon>Prorocentrum</taxon>
    </lineage>
</organism>
<comment type="caution">
    <text evidence="2">The sequence shown here is derived from an EMBL/GenBank/DDBJ whole genome shotgun (WGS) entry which is preliminary data.</text>
</comment>
<reference evidence="2" key="1">
    <citation type="submission" date="2023-10" db="EMBL/GenBank/DDBJ databases">
        <authorList>
            <person name="Chen Y."/>
            <person name="Shah S."/>
            <person name="Dougan E. K."/>
            <person name="Thang M."/>
            <person name="Chan C."/>
        </authorList>
    </citation>
    <scope>NUCLEOTIDE SEQUENCE [LARGE SCALE GENOMIC DNA]</scope>
</reference>
<dbReference type="InterPro" id="IPR016181">
    <property type="entry name" value="Acyl_CoA_acyltransferase"/>
</dbReference>
<evidence type="ECO:0000256" key="1">
    <source>
        <dbReference type="SAM" id="MobiDB-lite"/>
    </source>
</evidence>
<feature type="compositionally biased region" description="Low complexity" evidence="1">
    <location>
        <begin position="147"/>
        <end position="158"/>
    </location>
</feature>
<keyword evidence="3" id="KW-1185">Reference proteome</keyword>
<sequence length="158" mass="16905">VAGLRGTYLFRSPGQGGDFQELCAGCGDGLGTCAKLLLDGTGRVRAPLNAVVSAKAHSYGLLFLEEVGVSRSHRGCDVGLELASQLLQRLAGPMKRLTLALCRLPRETAPQPPRLQRHWSRLGFRRATPGPPLLLPQMPRGWPPAPTSAAASTEGRWS</sequence>
<protein>
    <recommendedName>
        <fullName evidence="4">Glycylpeptide N-tetradecanoyltransferase</fullName>
    </recommendedName>
</protein>
<gene>
    <name evidence="2" type="ORF">PCOR1329_LOCUS82389</name>
</gene>
<feature type="region of interest" description="Disordered" evidence="1">
    <location>
        <begin position="133"/>
        <end position="158"/>
    </location>
</feature>
<proteinExistence type="predicted"/>
<accession>A0ABN9Y931</accession>
<dbReference type="SUPFAM" id="SSF55729">
    <property type="entry name" value="Acyl-CoA N-acyltransferases (Nat)"/>
    <property type="match status" value="1"/>
</dbReference>
<name>A0ABN9Y931_9DINO</name>
<evidence type="ECO:0000313" key="3">
    <source>
        <dbReference type="Proteomes" id="UP001189429"/>
    </source>
</evidence>
<dbReference type="Proteomes" id="UP001189429">
    <property type="component" value="Unassembled WGS sequence"/>
</dbReference>
<evidence type="ECO:0000313" key="2">
    <source>
        <dbReference type="EMBL" id="CAK0907347.1"/>
    </source>
</evidence>
<feature type="non-terminal residue" evidence="2">
    <location>
        <position position="1"/>
    </location>
</feature>
<evidence type="ECO:0008006" key="4">
    <source>
        <dbReference type="Google" id="ProtNLM"/>
    </source>
</evidence>